<dbReference type="InterPro" id="IPR058210">
    <property type="entry name" value="SACS/Nov_dom"/>
</dbReference>
<dbReference type="OrthoDB" id="1262810at2759"/>
<dbReference type="AlphaFoldDB" id="A0A9P6IJU7"/>
<reference evidence="2" key="1">
    <citation type="journal article" date="2020" name="Fungal Divers.">
        <title>Resolving the Mortierellaceae phylogeny through synthesis of multi-gene phylogenetics and phylogenomics.</title>
        <authorList>
            <person name="Vandepol N."/>
            <person name="Liber J."/>
            <person name="Desiro A."/>
            <person name="Na H."/>
            <person name="Kennedy M."/>
            <person name="Barry K."/>
            <person name="Grigoriev I.V."/>
            <person name="Miller A.N."/>
            <person name="O'Donnell K."/>
            <person name="Stajich J.E."/>
            <person name="Bonito G."/>
        </authorList>
    </citation>
    <scope>NUCLEOTIDE SEQUENCE</scope>
    <source>
        <strain evidence="2">MES-2147</strain>
    </source>
</reference>
<comment type="caution">
    <text evidence="2">The sequence shown here is derived from an EMBL/GenBank/DDBJ whole genome shotgun (WGS) entry which is preliminary data.</text>
</comment>
<feature type="non-terminal residue" evidence="2">
    <location>
        <position position="273"/>
    </location>
</feature>
<protein>
    <recommendedName>
        <fullName evidence="1">Sacsin/Nov domain-containing protein</fullName>
    </recommendedName>
</protein>
<gene>
    <name evidence="2" type="ORF">BGZ65_006578</name>
</gene>
<feature type="domain" description="Sacsin/Nov" evidence="1">
    <location>
        <begin position="14"/>
        <end position="268"/>
    </location>
</feature>
<dbReference type="Proteomes" id="UP000749646">
    <property type="component" value="Unassembled WGS sequence"/>
</dbReference>
<dbReference type="GO" id="GO:0030544">
    <property type="term" value="F:Hsp70 protein binding"/>
    <property type="evidence" value="ECO:0007669"/>
    <property type="project" value="TreeGrafter"/>
</dbReference>
<keyword evidence="3" id="KW-1185">Reference proteome</keyword>
<dbReference type="PANTHER" id="PTHR15600:SF42">
    <property type="entry name" value="SACSIN"/>
    <property type="match status" value="1"/>
</dbReference>
<name>A0A9P6IJU7_9FUNG</name>
<accession>A0A9P6IJU7</accession>
<dbReference type="SUPFAM" id="SSF55874">
    <property type="entry name" value="ATPase domain of HSP90 chaperone/DNA topoisomerase II/histidine kinase"/>
    <property type="match status" value="1"/>
</dbReference>
<dbReference type="InterPro" id="IPR036890">
    <property type="entry name" value="HATPase_C_sf"/>
</dbReference>
<evidence type="ECO:0000313" key="2">
    <source>
        <dbReference type="EMBL" id="KAF9927828.1"/>
    </source>
</evidence>
<sequence>MTTALIGFSSHGIREPLTNRIAGILDEYPDGTQIARELLQNSDDARSTVQWYLLDHHHHQTKSDSGSGQAEELKLFHEDLNEYMGPALLAGSDSVFEEVDFVSMKNLAASEKKTDETKIGQMGIGFNSIYHMTDCPSFISGDQFMVIEPHERIFNGKNSPFTEGAVRGSFLRNNVGLELFPDQLKVFSVLEDIDFSKPHRGTIFRFPLRSEEQAKTSKLSKNAYSADKVLEMLKKLKEEALRGILFLKHIERIEIYERKEGEDRPTKLFQIEI</sequence>
<dbReference type="PANTHER" id="PTHR15600">
    <property type="entry name" value="SACSIN"/>
    <property type="match status" value="1"/>
</dbReference>
<dbReference type="InterPro" id="IPR052972">
    <property type="entry name" value="Sacsin_chaperone_reg"/>
</dbReference>
<organism evidence="2 3">
    <name type="scientific">Modicella reniformis</name>
    <dbReference type="NCBI Taxonomy" id="1440133"/>
    <lineage>
        <taxon>Eukaryota</taxon>
        <taxon>Fungi</taxon>
        <taxon>Fungi incertae sedis</taxon>
        <taxon>Mucoromycota</taxon>
        <taxon>Mortierellomycotina</taxon>
        <taxon>Mortierellomycetes</taxon>
        <taxon>Mortierellales</taxon>
        <taxon>Mortierellaceae</taxon>
        <taxon>Modicella</taxon>
    </lineage>
</organism>
<proteinExistence type="predicted"/>
<evidence type="ECO:0000313" key="3">
    <source>
        <dbReference type="Proteomes" id="UP000749646"/>
    </source>
</evidence>
<dbReference type="EMBL" id="JAAAHW010010296">
    <property type="protein sequence ID" value="KAF9927828.1"/>
    <property type="molecule type" value="Genomic_DNA"/>
</dbReference>
<dbReference type="Pfam" id="PF25794">
    <property type="entry name" value="SACS"/>
    <property type="match status" value="1"/>
</dbReference>
<dbReference type="Gene3D" id="3.30.565.10">
    <property type="entry name" value="Histidine kinase-like ATPase, C-terminal domain"/>
    <property type="match status" value="1"/>
</dbReference>
<evidence type="ECO:0000259" key="1">
    <source>
        <dbReference type="Pfam" id="PF25794"/>
    </source>
</evidence>